<evidence type="ECO:0000313" key="2">
    <source>
        <dbReference type="EMBL" id="MCD2426191.1"/>
    </source>
</evidence>
<evidence type="ECO:0000313" key="3">
    <source>
        <dbReference type="Proteomes" id="UP001199816"/>
    </source>
</evidence>
<protein>
    <submittedName>
        <fullName evidence="2">Uncharacterized protein</fullName>
    </submittedName>
</protein>
<proteinExistence type="predicted"/>
<keyword evidence="1" id="KW-1133">Transmembrane helix</keyword>
<dbReference type="EMBL" id="JAJNEC010000008">
    <property type="protein sequence ID" value="MCD2426191.1"/>
    <property type="molecule type" value="Genomic_DNA"/>
</dbReference>
<keyword evidence="1" id="KW-0812">Transmembrane</keyword>
<gene>
    <name evidence="2" type="ORF">LQ567_25625</name>
</gene>
<sequence>MYLWGVMYTKEEEAFIKYWEANRLKKKRSLKNFLISTPLGILLVISIFINFFSGWYKKAAMEANADPSLFLILLIAGIIIVAFIAVFSSYHKWDINENYYKSLLARKNKSN</sequence>
<comment type="caution">
    <text evidence="2">The sequence shown here is derived from an EMBL/GenBank/DDBJ whole genome shotgun (WGS) entry which is preliminary data.</text>
</comment>
<reference evidence="2 3" key="1">
    <citation type="submission" date="2021-11" db="EMBL/GenBank/DDBJ databases">
        <title>Genomic of Niabella pedocola.</title>
        <authorList>
            <person name="Wu T."/>
        </authorList>
    </citation>
    <scope>NUCLEOTIDE SEQUENCE [LARGE SCALE GENOMIC DNA]</scope>
    <source>
        <strain evidence="2 3">JCM 31011</strain>
    </source>
</reference>
<feature type="transmembrane region" description="Helical" evidence="1">
    <location>
        <begin position="33"/>
        <end position="56"/>
    </location>
</feature>
<feature type="transmembrane region" description="Helical" evidence="1">
    <location>
        <begin position="68"/>
        <end position="87"/>
    </location>
</feature>
<dbReference type="Proteomes" id="UP001199816">
    <property type="component" value="Unassembled WGS sequence"/>
</dbReference>
<accession>A0ABS8PYN7</accession>
<evidence type="ECO:0000256" key="1">
    <source>
        <dbReference type="SAM" id="Phobius"/>
    </source>
</evidence>
<keyword evidence="1" id="KW-0472">Membrane</keyword>
<organism evidence="2 3">
    <name type="scientific">Niabella pedocola</name>
    <dbReference type="NCBI Taxonomy" id="1752077"/>
    <lineage>
        <taxon>Bacteria</taxon>
        <taxon>Pseudomonadati</taxon>
        <taxon>Bacteroidota</taxon>
        <taxon>Chitinophagia</taxon>
        <taxon>Chitinophagales</taxon>
        <taxon>Chitinophagaceae</taxon>
        <taxon>Niabella</taxon>
    </lineage>
</organism>
<keyword evidence="3" id="KW-1185">Reference proteome</keyword>
<name>A0ABS8PYN7_9BACT</name>
<dbReference type="RefSeq" id="WP_231008779.1">
    <property type="nucleotide sequence ID" value="NZ_JAJNEC010000008.1"/>
</dbReference>